<name>A0ACC7P6T6_9PSED</name>
<protein>
    <submittedName>
        <fullName evidence="1">Beta-ketoacyl-ACP synthase II</fullName>
        <ecNumber evidence="1">2.3.1.179</ecNumber>
    </submittedName>
</protein>
<sequence length="420" mass="43728">MTKRIVITGMGAVSPLGVGVEHSWKRLLEGKSGVRKIDRMGDLPVEIAGTVPDISSDPEAGFDINTFVNPKDARRMDRFIIFALAAASEALRQSGWTPITDEDKARTATIIASGIGGLNYIRDAVNSINESGVRKVSPFTVPGFLVNMASGQVSIKYGFRGPLGAPATACAAGVQAIGDAVRMIQNDEADVAICGGSEACINEVSIGGFVAAKAMATTFNDRPQEASRPFDADRAGFIIAEGAGLMVIETLEHALARGAKPIAEIVGYGTSADAYHVTAAPADGAGAQRCMRVALKQAGVEPGAVKYINAHSTSTMIGDKGELAAVKAVFGPKNVAVSSTKSSTGHLLGAAGGLAGIFTVMSLVNQVAPFNLNCHRPDEDALDVDLVLGEPRSIEMDYALCNGFGFGGVNASLLFKAWRE</sequence>
<keyword evidence="1" id="KW-0808">Transferase</keyword>
<proteinExistence type="predicted"/>
<keyword evidence="2" id="KW-1185">Reference proteome</keyword>
<dbReference type="Proteomes" id="UP001637618">
    <property type="component" value="Unassembled WGS sequence"/>
</dbReference>
<evidence type="ECO:0000313" key="2">
    <source>
        <dbReference type="Proteomes" id="UP001637618"/>
    </source>
</evidence>
<dbReference type="EMBL" id="JAPEQY010000001">
    <property type="protein sequence ID" value="MFO2475978.1"/>
    <property type="molecule type" value="Genomic_DNA"/>
</dbReference>
<dbReference type="EC" id="2.3.1.179" evidence="1"/>
<keyword evidence="1" id="KW-0012">Acyltransferase</keyword>
<evidence type="ECO:0000313" key="1">
    <source>
        <dbReference type="EMBL" id="MFO2475978.1"/>
    </source>
</evidence>
<comment type="caution">
    <text evidence="1">The sequence shown here is derived from an EMBL/GenBank/DDBJ whole genome shotgun (WGS) entry which is preliminary data.</text>
</comment>
<reference evidence="1" key="1">
    <citation type="submission" date="2022-11" db="EMBL/GenBank/DDBJ databases">
        <title>Draft genome sequences of strains of Pseudomonas imrae sp. nov.</title>
        <authorList>
            <person name="Salva Serra F."/>
            <person name="Nimje P."/>
            <person name="Moore E.R.B."/>
            <person name="Marathe N.P."/>
        </authorList>
    </citation>
    <scope>NUCLEOTIDE SEQUENCE</scope>
    <source>
        <strain evidence="1">15FMM2</strain>
    </source>
</reference>
<organism evidence="1 2">
    <name type="scientific">Pseudomonas imrae</name>
    <dbReference type="NCBI Taxonomy" id="2992837"/>
    <lineage>
        <taxon>Bacteria</taxon>
        <taxon>Pseudomonadati</taxon>
        <taxon>Pseudomonadota</taxon>
        <taxon>Gammaproteobacteria</taxon>
        <taxon>Pseudomonadales</taxon>
        <taxon>Pseudomonadaceae</taxon>
        <taxon>Pseudomonas</taxon>
    </lineage>
</organism>
<gene>
    <name evidence="1" type="primary">fabF</name>
    <name evidence="1" type="ORF">OOJ96_00965</name>
</gene>
<accession>A0ACC7P6T6</accession>